<comment type="subcellular location">
    <subcellularLocation>
        <location evidence="1">Membrane</location>
    </subcellularLocation>
</comment>
<evidence type="ECO:0000313" key="12">
    <source>
        <dbReference type="EMBL" id="KAK7259500.1"/>
    </source>
</evidence>
<dbReference type="PANTHER" id="PTHR48007:SF56">
    <property type="entry name" value="LOW QUALITY PROTEIN: PROTEIN STRUBBELIG-RECEPTOR FAMILY 2"/>
    <property type="match status" value="1"/>
</dbReference>
<keyword evidence="13" id="KW-1185">Reference proteome</keyword>
<evidence type="ECO:0000256" key="3">
    <source>
        <dbReference type="ARBA" id="ARBA00022692"/>
    </source>
</evidence>
<feature type="chain" id="PRO_5042901848" description="Leucine-rich repeat-containing N-terminal plant-type domain-containing protein" evidence="10">
    <location>
        <begin position="25"/>
        <end position="422"/>
    </location>
</feature>
<dbReference type="Pfam" id="PF13855">
    <property type="entry name" value="LRR_8"/>
    <property type="match status" value="1"/>
</dbReference>
<evidence type="ECO:0000256" key="4">
    <source>
        <dbReference type="ARBA" id="ARBA00022729"/>
    </source>
</evidence>
<keyword evidence="4 10" id="KW-0732">Signal</keyword>
<dbReference type="Pfam" id="PF00560">
    <property type="entry name" value="LRR_1"/>
    <property type="match status" value="2"/>
</dbReference>
<dbReference type="InterPro" id="IPR046959">
    <property type="entry name" value="PRK1-6/SRF4-like"/>
</dbReference>
<comment type="caution">
    <text evidence="12">The sequence shown here is derived from an EMBL/GenBank/DDBJ whole genome shotgun (WGS) entry which is preliminary data.</text>
</comment>
<dbReference type="Gene3D" id="3.80.10.10">
    <property type="entry name" value="Ribonuclease Inhibitor"/>
    <property type="match status" value="1"/>
</dbReference>
<dbReference type="Pfam" id="PF08263">
    <property type="entry name" value="LRRNT_2"/>
    <property type="match status" value="1"/>
</dbReference>
<evidence type="ECO:0000256" key="2">
    <source>
        <dbReference type="ARBA" id="ARBA00022614"/>
    </source>
</evidence>
<evidence type="ECO:0000256" key="9">
    <source>
        <dbReference type="SAM" id="Phobius"/>
    </source>
</evidence>
<dbReference type="Gene3D" id="3.30.200.20">
    <property type="entry name" value="Phosphorylase Kinase, domain 1"/>
    <property type="match status" value="1"/>
</dbReference>
<dbReference type="InterPro" id="IPR013210">
    <property type="entry name" value="LRR_N_plant-typ"/>
</dbReference>
<dbReference type="GO" id="GO:0016020">
    <property type="term" value="C:membrane"/>
    <property type="evidence" value="ECO:0007669"/>
    <property type="project" value="UniProtKB-SubCell"/>
</dbReference>
<dbReference type="AlphaFoldDB" id="A0AAN9ER00"/>
<protein>
    <recommendedName>
        <fullName evidence="11">Leucine-rich repeat-containing N-terminal plant-type domain-containing protein</fullName>
    </recommendedName>
</protein>
<accession>A0AAN9ER00</accession>
<dbReference type="InterPro" id="IPR032675">
    <property type="entry name" value="LRR_dom_sf"/>
</dbReference>
<keyword evidence="7 9" id="KW-0472">Membrane</keyword>
<dbReference type="EMBL" id="JAYWIO010000005">
    <property type="protein sequence ID" value="KAK7259500.1"/>
    <property type="molecule type" value="Genomic_DNA"/>
</dbReference>
<keyword evidence="6 9" id="KW-1133">Transmembrane helix</keyword>
<reference evidence="12 13" key="1">
    <citation type="submission" date="2024-01" db="EMBL/GenBank/DDBJ databases">
        <title>The genomes of 5 underutilized Papilionoideae crops provide insights into root nodulation and disease resistanc.</title>
        <authorList>
            <person name="Yuan L."/>
        </authorList>
    </citation>
    <scope>NUCLEOTIDE SEQUENCE [LARGE SCALE GENOMIC DNA]</scope>
    <source>
        <strain evidence="12">ZHUSHIDOU_FW_LH</strain>
        <tissue evidence="12">Leaf</tissue>
    </source>
</reference>
<proteinExistence type="predicted"/>
<sequence length="422" mass="46050">MVPNRYVHLNLVLLSSILISQCFAFTHPPEVLALKDLYKSLNYPLVLKGWNGSDPCEESWTGVACSGSVVTHIKIQGLNLTGHLGSKLYSLNNLTKLDVSCNNIVGEMPFGLPPNATHMNLSHNSLNGPIGDVFTGLDNLKELDLSYNNFSGDLPLSFGSLSNLTTLFLQNNRFTGSVAYLAELPLTELNIQGNMFSGILPQNFQFIPNLWIGGNKFRAVDNSPSWTIPLDNIPVEHNISRPPTTQASAIKNYPLHKVSEHKKKHMGPGRVAFIVVGTLVATGVALLVAIHLNKLRAKKNLNLKRLESSPSSFHSRPTSATIEVSSTALDEIPPIPPVDSATVSLLGPMQLASLYLNNTEEPLRRSFSRRGRSTGRMKVYTVAELELATNSFSEGNLLGEGSLGPVYRAEFPDGKVQPKAIF</sequence>
<evidence type="ECO:0000313" key="13">
    <source>
        <dbReference type="Proteomes" id="UP001372338"/>
    </source>
</evidence>
<name>A0AAN9ER00_CROPI</name>
<organism evidence="12 13">
    <name type="scientific">Crotalaria pallida</name>
    <name type="common">Smooth rattlebox</name>
    <name type="synonym">Crotalaria striata</name>
    <dbReference type="NCBI Taxonomy" id="3830"/>
    <lineage>
        <taxon>Eukaryota</taxon>
        <taxon>Viridiplantae</taxon>
        <taxon>Streptophyta</taxon>
        <taxon>Embryophyta</taxon>
        <taxon>Tracheophyta</taxon>
        <taxon>Spermatophyta</taxon>
        <taxon>Magnoliopsida</taxon>
        <taxon>eudicotyledons</taxon>
        <taxon>Gunneridae</taxon>
        <taxon>Pentapetalae</taxon>
        <taxon>rosids</taxon>
        <taxon>fabids</taxon>
        <taxon>Fabales</taxon>
        <taxon>Fabaceae</taxon>
        <taxon>Papilionoideae</taxon>
        <taxon>50 kb inversion clade</taxon>
        <taxon>genistoids sensu lato</taxon>
        <taxon>core genistoids</taxon>
        <taxon>Crotalarieae</taxon>
        <taxon>Crotalaria</taxon>
    </lineage>
</organism>
<keyword evidence="8" id="KW-0675">Receptor</keyword>
<feature type="domain" description="Leucine-rich repeat-containing N-terminal plant-type" evidence="11">
    <location>
        <begin position="28"/>
        <end position="66"/>
    </location>
</feature>
<keyword evidence="3 9" id="KW-0812">Transmembrane</keyword>
<keyword evidence="5" id="KW-0677">Repeat</keyword>
<dbReference type="InterPro" id="IPR001611">
    <property type="entry name" value="Leu-rich_rpt"/>
</dbReference>
<dbReference type="Proteomes" id="UP001372338">
    <property type="component" value="Unassembled WGS sequence"/>
</dbReference>
<evidence type="ECO:0000256" key="10">
    <source>
        <dbReference type="SAM" id="SignalP"/>
    </source>
</evidence>
<dbReference type="FunFam" id="3.80.10.10:FF:000062">
    <property type="entry name" value="protein STRUBBELIG-RECEPTOR FAMILY 3"/>
    <property type="match status" value="1"/>
</dbReference>
<evidence type="ECO:0000256" key="6">
    <source>
        <dbReference type="ARBA" id="ARBA00022989"/>
    </source>
</evidence>
<evidence type="ECO:0000256" key="1">
    <source>
        <dbReference type="ARBA" id="ARBA00004370"/>
    </source>
</evidence>
<keyword evidence="2" id="KW-0433">Leucine-rich repeat</keyword>
<feature type="transmembrane region" description="Helical" evidence="9">
    <location>
        <begin position="271"/>
        <end position="292"/>
    </location>
</feature>
<gene>
    <name evidence="12" type="ORF">RIF29_25108</name>
</gene>
<evidence type="ECO:0000256" key="5">
    <source>
        <dbReference type="ARBA" id="ARBA00022737"/>
    </source>
</evidence>
<dbReference type="PANTHER" id="PTHR48007">
    <property type="entry name" value="LEUCINE-RICH REPEAT RECEPTOR-LIKE PROTEIN KINASE PXC1"/>
    <property type="match status" value="1"/>
</dbReference>
<evidence type="ECO:0000259" key="11">
    <source>
        <dbReference type="Pfam" id="PF08263"/>
    </source>
</evidence>
<dbReference type="SUPFAM" id="SSF52058">
    <property type="entry name" value="L domain-like"/>
    <property type="match status" value="1"/>
</dbReference>
<evidence type="ECO:0000256" key="7">
    <source>
        <dbReference type="ARBA" id="ARBA00023136"/>
    </source>
</evidence>
<feature type="signal peptide" evidence="10">
    <location>
        <begin position="1"/>
        <end position="24"/>
    </location>
</feature>
<evidence type="ECO:0000256" key="8">
    <source>
        <dbReference type="ARBA" id="ARBA00023170"/>
    </source>
</evidence>